<evidence type="ECO:0000313" key="4">
    <source>
        <dbReference type="EMBL" id="KAK5092264.1"/>
    </source>
</evidence>
<protein>
    <submittedName>
        <fullName evidence="4">Uncharacterized protein</fullName>
    </submittedName>
</protein>
<organism evidence="4 5">
    <name type="scientific">Lithohypha guttulata</name>
    <dbReference type="NCBI Taxonomy" id="1690604"/>
    <lineage>
        <taxon>Eukaryota</taxon>
        <taxon>Fungi</taxon>
        <taxon>Dikarya</taxon>
        <taxon>Ascomycota</taxon>
        <taxon>Pezizomycotina</taxon>
        <taxon>Eurotiomycetes</taxon>
        <taxon>Chaetothyriomycetidae</taxon>
        <taxon>Chaetothyriales</taxon>
        <taxon>Trichomeriaceae</taxon>
        <taxon>Lithohypha</taxon>
    </lineage>
</organism>
<gene>
    <name evidence="4" type="ORF">LTR24_005401</name>
</gene>
<proteinExistence type="predicted"/>
<evidence type="ECO:0000313" key="5">
    <source>
        <dbReference type="Proteomes" id="UP001345013"/>
    </source>
</evidence>
<feature type="compositionally biased region" description="Polar residues" evidence="1">
    <location>
        <begin position="774"/>
        <end position="784"/>
    </location>
</feature>
<feature type="compositionally biased region" description="Basic and acidic residues" evidence="1">
    <location>
        <begin position="1"/>
        <end position="10"/>
    </location>
</feature>
<dbReference type="EMBL" id="JAVRRG010000061">
    <property type="protein sequence ID" value="KAK5092264.1"/>
    <property type="molecule type" value="Genomic_DNA"/>
</dbReference>
<name>A0ABR0K966_9EURO</name>
<feature type="domain" description="DUF7877" evidence="3">
    <location>
        <begin position="44"/>
        <end position="130"/>
    </location>
</feature>
<feature type="region of interest" description="Disordered" evidence="1">
    <location>
        <begin position="509"/>
        <end position="535"/>
    </location>
</feature>
<feature type="domain" description="DUF7785" evidence="2">
    <location>
        <begin position="394"/>
        <end position="476"/>
    </location>
</feature>
<dbReference type="Pfam" id="PF25009">
    <property type="entry name" value="DUF7785"/>
    <property type="match status" value="1"/>
</dbReference>
<evidence type="ECO:0000259" key="3">
    <source>
        <dbReference type="Pfam" id="PF25289"/>
    </source>
</evidence>
<sequence>MNGIVKEHRSPTPSSYLGKRKRSASPEKVRVNGSASPNAHRADSNIDNIIREVKKYAIATSILEHPLPQPPPDAPSTKKRKTDIKNDTVQGRLELQAYTRTDDLLADLRQVIASRKRDFPHVNGHNEKIEASQLQSIQNVLDEYTTPTSDRNAGDAPSFGGQVMTVRSLVDGGAPKQLFTGLRIQVPGNINPDEIDARNLPSGLDIVEAMAVDTTRNPTTKESRTFGHVFKQIRNNRQLEPPRSSRGTQSTLLRFEKPFESSTNINKDDYRLAPLSAGSWLEYATSNPALGRPPTQHATSSKLDPHALFKASFSSFAPSEDNTNAVVPRAERSRQWYQKYGAHALRRTMTNNNQLEAATASVYPEIDDDYQQLIEDFEPDTIRDAKLQTPDGDDDEKEVLDEVSELLQTLSSYQQIRDLENNRIHSTRVKPTGPETDTFDMLRQQLSILVATLPPFAVAKLDGDQLEALGISTNILLQAPEIAGVGQPDEGTLQRQREALSQQAAIARPVNPPPVRNSYTSTTPAPSYNNQARTYSGNATQTPSMPGYAQRNAQMYNTPRANVPASAPSYSQTPSYQRPAQPFPGATIQQYQRMQNGYGQNMQTPYQPRPAQAPYQAQGQMQSNAQYGRSASPAKPVVNGQIYKPQTAPQQPAQAQRSQYSTPTSSTSLLQGPYAQANSHATIQQIKAAQQAGQMPAQPSQSQSPQPQAMQGVQHTNTMAVQAQQQRQASGTPQPPSQSQTPQQQHANIAAIPTLSATSNALSAVPGQIGHAVQASQQQAQRGTPTPVAAGAGGA</sequence>
<keyword evidence="5" id="KW-1185">Reference proteome</keyword>
<feature type="region of interest" description="Disordered" evidence="1">
    <location>
        <begin position="61"/>
        <end position="83"/>
    </location>
</feature>
<evidence type="ECO:0000259" key="2">
    <source>
        <dbReference type="Pfam" id="PF25009"/>
    </source>
</evidence>
<dbReference type="InterPro" id="IPR056687">
    <property type="entry name" value="DUF7785"/>
</dbReference>
<accession>A0ABR0K966</accession>
<comment type="caution">
    <text evidence="4">The sequence shown here is derived from an EMBL/GenBank/DDBJ whole genome shotgun (WGS) entry which is preliminary data.</text>
</comment>
<reference evidence="4 5" key="1">
    <citation type="submission" date="2023-08" db="EMBL/GenBank/DDBJ databases">
        <title>Black Yeasts Isolated from many extreme environments.</title>
        <authorList>
            <person name="Coleine C."/>
            <person name="Stajich J.E."/>
            <person name="Selbmann L."/>
        </authorList>
    </citation>
    <scope>NUCLEOTIDE SEQUENCE [LARGE SCALE GENOMIC DNA]</scope>
    <source>
        <strain evidence="4 5">CCFEE 5885</strain>
    </source>
</reference>
<feature type="compositionally biased region" description="Polar residues" evidence="1">
    <location>
        <begin position="517"/>
        <end position="535"/>
    </location>
</feature>
<dbReference type="Pfam" id="PF25289">
    <property type="entry name" value="DUF7877"/>
    <property type="match status" value="1"/>
</dbReference>
<dbReference type="Proteomes" id="UP001345013">
    <property type="component" value="Unassembled WGS sequence"/>
</dbReference>
<feature type="compositionally biased region" description="Low complexity" evidence="1">
    <location>
        <begin position="603"/>
        <end position="622"/>
    </location>
</feature>
<feature type="compositionally biased region" description="Low complexity" evidence="1">
    <location>
        <begin position="645"/>
        <end position="656"/>
    </location>
</feature>
<evidence type="ECO:0000256" key="1">
    <source>
        <dbReference type="SAM" id="MobiDB-lite"/>
    </source>
</evidence>
<feature type="compositionally biased region" description="Low complexity" evidence="1">
    <location>
        <begin position="681"/>
        <end position="712"/>
    </location>
</feature>
<feature type="region of interest" description="Disordered" evidence="1">
    <location>
        <begin position="559"/>
        <end position="583"/>
    </location>
</feature>
<feature type="region of interest" description="Disordered" evidence="1">
    <location>
        <begin position="1"/>
        <end position="46"/>
    </location>
</feature>
<dbReference type="InterPro" id="IPR057199">
    <property type="entry name" value="DUF7877"/>
</dbReference>
<feature type="region of interest" description="Disordered" evidence="1">
    <location>
        <begin position="598"/>
        <end position="754"/>
    </location>
</feature>
<feature type="compositionally biased region" description="Polar residues" evidence="1">
    <location>
        <begin position="657"/>
        <end position="680"/>
    </location>
</feature>
<feature type="compositionally biased region" description="Polar residues" evidence="1">
    <location>
        <begin position="568"/>
        <end position="578"/>
    </location>
</feature>
<feature type="compositionally biased region" description="Polar residues" evidence="1">
    <location>
        <begin position="713"/>
        <end position="731"/>
    </location>
</feature>
<feature type="region of interest" description="Disordered" evidence="1">
    <location>
        <begin position="769"/>
        <end position="795"/>
    </location>
</feature>